<dbReference type="PATRIC" id="fig|1226633.4.peg.1631"/>
<evidence type="ECO:0000313" key="2">
    <source>
        <dbReference type="EMBL" id="KID48691.1"/>
    </source>
</evidence>
<dbReference type="AlphaFoldDB" id="A0A0B4EH92"/>
<feature type="compositionally biased region" description="Basic residues" evidence="1">
    <location>
        <begin position="14"/>
        <end position="29"/>
    </location>
</feature>
<evidence type="ECO:0000313" key="3">
    <source>
        <dbReference type="Proteomes" id="UP000031184"/>
    </source>
</evidence>
<gene>
    <name evidence="2" type="ORF">C095_08105</name>
</gene>
<feature type="region of interest" description="Disordered" evidence="1">
    <location>
        <begin position="14"/>
        <end position="38"/>
    </location>
</feature>
<comment type="caution">
    <text evidence="2">The sequence shown here is derived from an EMBL/GenBank/DDBJ whole genome shotgun (WGS) entry which is preliminary data.</text>
</comment>
<dbReference type="EMBL" id="AUZI01000021">
    <property type="protein sequence ID" value="KID48691.1"/>
    <property type="molecule type" value="Genomic_DNA"/>
</dbReference>
<evidence type="ECO:0000256" key="1">
    <source>
        <dbReference type="SAM" id="MobiDB-lite"/>
    </source>
</evidence>
<accession>A0A0B4EH92</accession>
<organism evidence="2 3">
    <name type="scientific">Fusobacterium necrophorum subsp. funduliforme B35</name>
    <dbReference type="NCBI Taxonomy" id="1226633"/>
    <lineage>
        <taxon>Bacteria</taxon>
        <taxon>Fusobacteriati</taxon>
        <taxon>Fusobacteriota</taxon>
        <taxon>Fusobacteriia</taxon>
        <taxon>Fusobacteriales</taxon>
        <taxon>Fusobacteriaceae</taxon>
        <taxon>Fusobacterium</taxon>
    </lineage>
</organism>
<reference evidence="2 3" key="1">
    <citation type="submission" date="2013-08" db="EMBL/GenBank/DDBJ databases">
        <title>An opportunistic ruminal bacterium that causes liver abscesses in cattle.</title>
        <authorList>
            <person name="Benahmed F.H."/>
            <person name="Rasmussen M."/>
            <person name="Harbottle H."/>
            <person name="Soppet D."/>
            <person name="Nagaraja T.G."/>
            <person name="Davidson M."/>
        </authorList>
    </citation>
    <scope>NUCLEOTIDE SEQUENCE [LARGE SCALE GENOMIC DNA]</scope>
    <source>
        <strain evidence="2 3">B35</strain>
    </source>
</reference>
<dbReference type="Proteomes" id="UP000031184">
    <property type="component" value="Unassembled WGS sequence"/>
</dbReference>
<sequence length="38" mass="4495">MEVNTCIEAIPRQSKTRLTSKRSKKKKERKLLPLLLEK</sequence>
<proteinExistence type="predicted"/>
<protein>
    <submittedName>
        <fullName evidence="2">Uncharacterized protein</fullName>
    </submittedName>
</protein>
<name>A0A0B4EH92_9FUSO</name>